<dbReference type="SMART" id="SM00858">
    <property type="entry name" value="SAF"/>
    <property type="match status" value="1"/>
</dbReference>
<reference evidence="3 4" key="1">
    <citation type="submission" date="2018-01" db="EMBL/GenBank/DDBJ databases">
        <title>Whole genome analyses suggest that Burkholderia sensu lato contains two further novel genera in the rhizoxinica-symbiotica group Mycetohabitans gen. nov., and Trinickia gen. nov.: implications for the evolution of diazotrophy and nodulation in the Burkholderiaceae.</title>
        <authorList>
            <person name="Estrada-de los Santos P."/>
            <person name="Palmer M."/>
            <person name="Chavez-Ramirez B."/>
            <person name="Beukes C."/>
            <person name="Steenkamp E.T."/>
            <person name="Hirsch A.M."/>
            <person name="Manyaka P."/>
            <person name="Maluk M."/>
            <person name="Lafos M."/>
            <person name="Crook M."/>
            <person name="Gross E."/>
            <person name="Simon M.F."/>
            <person name="Bueno dos Reis Junior F."/>
            <person name="Poole P.S."/>
            <person name="Venter S.N."/>
            <person name="James E.K."/>
        </authorList>
    </citation>
    <scope>NUCLEOTIDE SEQUENCE [LARGE SCALE GENOMIC DNA]</scope>
    <source>
        <strain evidence="3 4">JPY 581</strain>
    </source>
</reference>
<gene>
    <name evidence="3" type="ORF">C0Z20_21345</name>
</gene>
<dbReference type="Gene3D" id="2.30.130.110">
    <property type="match status" value="1"/>
</dbReference>
<dbReference type="STRING" id="863227.GCA_000373005_04803"/>
<dbReference type="CDD" id="cd11613">
    <property type="entry name" value="SAF_AH_GD"/>
    <property type="match status" value="1"/>
</dbReference>
<evidence type="ECO:0000259" key="2">
    <source>
        <dbReference type="SMART" id="SM00858"/>
    </source>
</evidence>
<comment type="caution">
    <text evidence="3">The sequence shown here is derived from an EMBL/GenBank/DDBJ whole genome shotgun (WGS) entry which is preliminary data.</text>
</comment>
<dbReference type="GO" id="GO:0016829">
    <property type="term" value="F:lyase activity"/>
    <property type="evidence" value="ECO:0007669"/>
    <property type="project" value="UniProtKB-KW"/>
</dbReference>
<organism evidence="3 4">
    <name type="scientific">Trinickia symbiotica</name>
    <dbReference type="NCBI Taxonomy" id="863227"/>
    <lineage>
        <taxon>Bacteria</taxon>
        <taxon>Pseudomonadati</taxon>
        <taxon>Pseudomonadota</taxon>
        <taxon>Betaproteobacteria</taxon>
        <taxon>Burkholderiales</taxon>
        <taxon>Burkholderiaceae</taxon>
        <taxon>Trinickia</taxon>
    </lineage>
</organism>
<name>A0A2N7X0C3_9BURK</name>
<sequence length="115" mass="12330">MALSETQQATDARLILLSPEDNCLIAGTTLEAGTSLVIEGETVVLGKTIPLGHKLARRALGAEEKVVRYGAPIGHVTTEVARGDHLHMHNLVSDYLPTYTHEAGHSFVSHQHGEA</sequence>
<evidence type="ECO:0000313" key="4">
    <source>
        <dbReference type="Proteomes" id="UP000235777"/>
    </source>
</evidence>
<dbReference type="RefSeq" id="WP_018443417.1">
    <property type="nucleotide sequence ID" value="NZ_KB890209.1"/>
</dbReference>
<evidence type="ECO:0000313" key="3">
    <source>
        <dbReference type="EMBL" id="PMS34935.1"/>
    </source>
</evidence>
<dbReference type="InterPro" id="IPR013974">
    <property type="entry name" value="SAF"/>
</dbReference>
<dbReference type="InterPro" id="IPR044144">
    <property type="entry name" value="SAF_UxaA/GarD"/>
</dbReference>
<protein>
    <submittedName>
        <fullName evidence="3">Hydrolase</fullName>
    </submittedName>
</protein>
<dbReference type="OrthoDB" id="9804574at2"/>
<proteinExistence type="predicted"/>
<feature type="domain" description="SAF" evidence="2">
    <location>
        <begin position="21"/>
        <end position="92"/>
    </location>
</feature>
<keyword evidence="3" id="KW-0378">Hydrolase</keyword>
<dbReference type="GO" id="GO:0016787">
    <property type="term" value="F:hydrolase activity"/>
    <property type="evidence" value="ECO:0007669"/>
    <property type="project" value="UniProtKB-KW"/>
</dbReference>
<keyword evidence="4" id="KW-1185">Reference proteome</keyword>
<dbReference type="AlphaFoldDB" id="A0A2N7X0C3"/>
<dbReference type="Proteomes" id="UP000235777">
    <property type="component" value="Unassembled WGS sequence"/>
</dbReference>
<accession>A0A2N7X0C3</accession>
<dbReference type="EMBL" id="PNYC01000014">
    <property type="protein sequence ID" value="PMS34935.1"/>
    <property type="molecule type" value="Genomic_DNA"/>
</dbReference>
<keyword evidence="1" id="KW-0456">Lyase</keyword>
<evidence type="ECO:0000256" key="1">
    <source>
        <dbReference type="ARBA" id="ARBA00023239"/>
    </source>
</evidence>